<name>A0A7I4FQ88_PHYPA</name>
<dbReference type="GO" id="GO:0003723">
    <property type="term" value="F:RNA binding"/>
    <property type="evidence" value="ECO:0000318"/>
    <property type="project" value="GO_Central"/>
</dbReference>
<dbReference type="GO" id="GO:0009451">
    <property type="term" value="P:RNA modification"/>
    <property type="evidence" value="ECO:0000318"/>
    <property type="project" value="GO_Central"/>
</dbReference>
<dbReference type="Pfam" id="PF01535">
    <property type="entry name" value="PPR"/>
    <property type="match status" value="2"/>
</dbReference>
<feature type="repeat" description="PPR" evidence="2">
    <location>
        <begin position="551"/>
        <end position="585"/>
    </location>
</feature>
<feature type="region of interest" description="Disordered" evidence="3">
    <location>
        <begin position="61"/>
        <end position="80"/>
    </location>
</feature>
<dbReference type="InterPro" id="IPR011990">
    <property type="entry name" value="TPR-like_helical_dom_sf"/>
</dbReference>
<feature type="repeat" description="PPR" evidence="2">
    <location>
        <begin position="349"/>
        <end position="383"/>
    </location>
</feature>
<dbReference type="Pfam" id="PF13812">
    <property type="entry name" value="PPR_3"/>
    <property type="match status" value="2"/>
</dbReference>
<feature type="repeat" description="PPR" evidence="2">
    <location>
        <begin position="116"/>
        <end position="146"/>
    </location>
</feature>
<dbReference type="KEGG" id="ppp:112282538"/>
<feature type="repeat" description="PPR" evidence="2">
    <location>
        <begin position="81"/>
        <end position="115"/>
    </location>
</feature>
<dbReference type="AlphaFoldDB" id="A0A7I4FQ88"/>
<dbReference type="FunFam" id="1.25.40.10:FF:000381">
    <property type="entry name" value="Pentatricopeptide repeat-containing protein"/>
    <property type="match status" value="3"/>
</dbReference>
<feature type="repeat" description="PPR" evidence="2">
    <location>
        <begin position="450"/>
        <end position="484"/>
    </location>
</feature>
<dbReference type="Proteomes" id="UP000006727">
    <property type="component" value="Chromosome 5"/>
</dbReference>
<dbReference type="FunFam" id="1.25.40.10:FF:000692">
    <property type="entry name" value="Pentatricopeptide repeat-containing protein At3g13880"/>
    <property type="match status" value="1"/>
</dbReference>
<dbReference type="InterPro" id="IPR032867">
    <property type="entry name" value="DYW_dom"/>
</dbReference>
<dbReference type="PANTHER" id="PTHR24015">
    <property type="entry name" value="OS07G0578800 PROTEIN-RELATED"/>
    <property type="match status" value="1"/>
</dbReference>
<dbReference type="PROSITE" id="PS51375">
    <property type="entry name" value="PPR"/>
    <property type="match status" value="13"/>
</dbReference>
<evidence type="ECO:0000256" key="1">
    <source>
        <dbReference type="ARBA" id="ARBA00022737"/>
    </source>
</evidence>
<dbReference type="EnsemblPlants" id="Pp3c5_15090V3.3">
    <property type="protein sequence ID" value="Pp3c5_15090V3.3"/>
    <property type="gene ID" value="Pp3c5_15090"/>
</dbReference>
<evidence type="ECO:0000256" key="3">
    <source>
        <dbReference type="SAM" id="MobiDB-lite"/>
    </source>
</evidence>
<dbReference type="InterPro" id="IPR046848">
    <property type="entry name" value="E_motif"/>
</dbReference>
<reference evidence="5 6" key="2">
    <citation type="journal article" date="2018" name="Plant J.">
        <title>The Physcomitrella patens chromosome-scale assembly reveals moss genome structure and evolution.</title>
        <authorList>
            <person name="Lang D."/>
            <person name="Ullrich K.K."/>
            <person name="Murat F."/>
            <person name="Fuchs J."/>
            <person name="Jenkins J."/>
            <person name="Haas F.B."/>
            <person name="Piednoel M."/>
            <person name="Gundlach H."/>
            <person name="Van Bel M."/>
            <person name="Meyberg R."/>
            <person name="Vives C."/>
            <person name="Morata J."/>
            <person name="Symeonidi A."/>
            <person name="Hiss M."/>
            <person name="Muchero W."/>
            <person name="Kamisugi Y."/>
            <person name="Saleh O."/>
            <person name="Blanc G."/>
            <person name="Decker E.L."/>
            <person name="van Gessel N."/>
            <person name="Grimwood J."/>
            <person name="Hayes R.D."/>
            <person name="Graham S.W."/>
            <person name="Gunter L.E."/>
            <person name="McDaniel S.F."/>
            <person name="Hoernstein S.N.W."/>
            <person name="Larsson A."/>
            <person name="Li F.W."/>
            <person name="Perroud P.F."/>
            <person name="Phillips J."/>
            <person name="Ranjan P."/>
            <person name="Rokshar D.S."/>
            <person name="Rothfels C.J."/>
            <person name="Schneider L."/>
            <person name="Shu S."/>
            <person name="Stevenson D.W."/>
            <person name="Thummler F."/>
            <person name="Tillich M."/>
            <person name="Villarreal Aguilar J.C."/>
            <person name="Widiez T."/>
            <person name="Wong G.K."/>
            <person name="Wymore A."/>
            <person name="Zhang Y."/>
            <person name="Zimmer A.D."/>
            <person name="Quatrano R.S."/>
            <person name="Mayer K.F.X."/>
            <person name="Goodstein D."/>
            <person name="Casacuberta J.M."/>
            <person name="Vandepoele K."/>
            <person name="Reski R."/>
            <person name="Cuming A.C."/>
            <person name="Tuskan G.A."/>
            <person name="Maumus F."/>
            <person name="Salse J."/>
            <person name="Schmutz J."/>
            <person name="Rensing S.A."/>
        </authorList>
    </citation>
    <scope>NUCLEOTIDE SEQUENCE [LARGE SCALE GENOMIC DNA]</scope>
    <source>
        <strain evidence="5 6">cv. Gransden 2004</strain>
    </source>
</reference>
<dbReference type="InterPro" id="IPR046960">
    <property type="entry name" value="PPR_At4g14850-like_plant"/>
</dbReference>
<dbReference type="EnsemblPlants" id="Pp3c5_15090V3.2">
    <property type="protein sequence ID" value="Pp3c5_15090V3.2"/>
    <property type="gene ID" value="Pp3c5_15090"/>
</dbReference>
<dbReference type="InterPro" id="IPR046849">
    <property type="entry name" value="E2_motif"/>
</dbReference>
<feature type="repeat" description="PPR" evidence="2">
    <location>
        <begin position="753"/>
        <end position="787"/>
    </location>
</feature>
<dbReference type="Gramene" id="Pp3c5_15090V3.2">
    <property type="protein sequence ID" value="Pp3c5_15090V3.2"/>
    <property type="gene ID" value="Pp3c5_15090"/>
</dbReference>
<dbReference type="FunFam" id="1.25.40.10:FF:000031">
    <property type="entry name" value="Pentatricopeptide repeat-containing protein mitochondrial"/>
    <property type="match status" value="4"/>
</dbReference>
<dbReference type="Gene3D" id="1.25.40.10">
    <property type="entry name" value="Tetratricopeptide repeat domain"/>
    <property type="match status" value="7"/>
</dbReference>
<feature type="repeat" description="PPR" evidence="2">
    <location>
        <begin position="147"/>
        <end position="181"/>
    </location>
</feature>
<feature type="repeat" description="PPR" evidence="2">
    <location>
        <begin position="854"/>
        <end position="888"/>
    </location>
</feature>
<dbReference type="EMBL" id="ABEU02000005">
    <property type="status" value="NOT_ANNOTATED_CDS"/>
    <property type="molecule type" value="Genomic_DNA"/>
</dbReference>
<evidence type="ECO:0000259" key="4">
    <source>
        <dbReference type="Pfam" id="PF14432"/>
    </source>
</evidence>
<feature type="repeat" description="PPR" evidence="2">
    <location>
        <begin position="248"/>
        <end position="282"/>
    </location>
</feature>
<dbReference type="PANTHER" id="PTHR24015:SF548">
    <property type="entry name" value="OS08G0340900 PROTEIN"/>
    <property type="match status" value="1"/>
</dbReference>
<evidence type="ECO:0000313" key="6">
    <source>
        <dbReference type="Proteomes" id="UP000006727"/>
    </source>
</evidence>
<accession>A0A7I4FQ88</accession>
<feature type="repeat" description="PPR" evidence="2">
    <location>
        <begin position="722"/>
        <end position="752"/>
    </location>
</feature>
<dbReference type="FunCoup" id="A0A7I4FQ88">
    <property type="interactions" value="160"/>
</dbReference>
<dbReference type="Pfam" id="PF13041">
    <property type="entry name" value="PPR_2"/>
    <property type="match status" value="7"/>
</dbReference>
<feature type="repeat" description="PPR" evidence="2">
    <location>
        <begin position="419"/>
        <end position="449"/>
    </location>
</feature>
<keyword evidence="6" id="KW-1185">Reference proteome</keyword>
<dbReference type="OrthoDB" id="185373at2759"/>
<dbReference type="NCBIfam" id="TIGR00756">
    <property type="entry name" value="PPR"/>
    <property type="match status" value="9"/>
</dbReference>
<gene>
    <name evidence="5" type="primary">LOC112282538</name>
</gene>
<dbReference type="Pfam" id="PF20431">
    <property type="entry name" value="E_motif"/>
    <property type="match status" value="1"/>
</dbReference>
<dbReference type="FunFam" id="1.25.40.10:FF:000366">
    <property type="entry name" value="Pentatricopeptide (PPR) repeat-containing protein"/>
    <property type="match status" value="1"/>
</dbReference>
<feature type="repeat" description="PPR" evidence="2">
    <location>
        <begin position="652"/>
        <end position="686"/>
    </location>
</feature>
<dbReference type="GeneID" id="112282538"/>
<proteinExistence type="predicted"/>
<dbReference type="Pfam" id="PF14432">
    <property type="entry name" value="DYW_deaminase"/>
    <property type="match status" value="1"/>
</dbReference>
<dbReference type="InterPro" id="IPR002885">
    <property type="entry name" value="PPR_rpt"/>
</dbReference>
<dbReference type="Pfam" id="PF20430">
    <property type="entry name" value="Eplus_motif"/>
    <property type="match status" value="1"/>
</dbReference>
<feature type="domain" description="DYW" evidence="4">
    <location>
        <begin position="1069"/>
        <end position="1161"/>
    </location>
</feature>
<evidence type="ECO:0000313" key="5">
    <source>
        <dbReference type="EnsemblPlants" id="Pp3c5_15090V3.3"/>
    </source>
</evidence>
<organism evidence="5 6">
    <name type="scientific">Physcomitrium patens</name>
    <name type="common">Spreading-leaved earth moss</name>
    <name type="synonym">Physcomitrella patens</name>
    <dbReference type="NCBI Taxonomy" id="3218"/>
    <lineage>
        <taxon>Eukaryota</taxon>
        <taxon>Viridiplantae</taxon>
        <taxon>Streptophyta</taxon>
        <taxon>Embryophyta</taxon>
        <taxon>Bryophyta</taxon>
        <taxon>Bryophytina</taxon>
        <taxon>Bryopsida</taxon>
        <taxon>Funariidae</taxon>
        <taxon>Funariales</taxon>
        <taxon>Funariaceae</taxon>
        <taxon>Physcomitrium</taxon>
    </lineage>
</organism>
<keyword evidence="1" id="KW-0677">Repeat</keyword>
<dbReference type="RefSeq" id="XP_024375995.1">
    <property type="nucleotide sequence ID" value="XM_024520227.2"/>
</dbReference>
<evidence type="ECO:0000256" key="2">
    <source>
        <dbReference type="PROSITE-ProRule" id="PRU00708"/>
    </source>
</evidence>
<dbReference type="SUPFAM" id="SSF48452">
    <property type="entry name" value="TPR-like"/>
    <property type="match status" value="2"/>
</dbReference>
<sequence>MYRCLWRSVIQTHKGSLGRVAGVREFSARPWPVEQNRSSIGAAGGESSNLVPVKVMRNERHCGPDREDVSNTHQPRPTETDRATYVALLQNCTRKRLLPEAKRIHAQMVEAGVGPDIFLSNLLINMYVKCRSVLDAHQVFKEMPRRDVISWNSLISCYAQQGFKKKAFQLFEEMQNAGFIPNKITYISILTACYSPAELENGKKIHSQIIKAGYQRDPRVQNSLLSMYGKCGDLPRARQVFAGISPRDVVSYNTMLGLYAQKAYVKECLGLFGQMSSEGISPDKVTYINLLDAFTTPSMLDEGKRIHKLTVEEGLNSDIRVGTALVTMCVRCGDVDSAKQAFKGIADRDVVVYNALIAALAQHGHNVEAFEQYYRMRSDGVALNRTTYLSILNACSTSKALEAGKLIHSHISEDGHSSDVQIGNALISMYARCGDLPKARELFYTMPKRDLISWNAIIAGYARREDRGEAMRLYKQMQSEGVKPGRVTFLHLLSACANSSAYADGKMIHEDILRSGIKSNGHLANALMNMYRRCGSLMEAQNVFEGTQARDVISWNSMIAGHAQHGSYETAYKLFQEMQNEELEPDNITFASVLSGCKNPEALELGKQIHGRITESGLQLDVNLGNALINMYIRCGSLQDARNVFHSLQHRDVMSWTAMIGGCADQGEDMKAIELFWQMQNEGFRPVKSTFSSILKVCTSSACLDEGKKVIAYILNSGYELDTGVGNALISAYSKSGSMTDAREVFDKMPSRDIVSWNKIIAGYAQNGLGQTAVEFAYQMQEQDVVPNKFSFVSLLNACSSFSALEEGKRVHAEIVKRKLQGDVRVGAALISMYAKCGSLGEAQEVFDNIIEKNVVTWNAMINAYAQHGLASKALGFFNCMEKEGIKPDGSTFTSILSACNHAGLVLEGYQIFSSMESEYGVLPTIEHYGCLVGLLGRARRFQEAETLINQMPFPPDAAVWETLLGACRIHGNIALAEHAANNALKLNARNPAVYILLSNVYAAAGRWDDVAKIRRVMEGRGIRKEPGRSWIEVDNIIHEFIAADRSHPETAEIYAELKRLSVEMEEAGYFPDTQHVLHDLGKAHQETSLCTHSERLAIAYGLIKTPPGTPIRIFKNLRICGDCHTASKFISKLVGREIIARDSNRFHSFKNGKCSCEDYW</sequence>
<dbReference type="Gramene" id="Pp3c5_15090V3.3">
    <property type="protein sequence ID" value="Pp3c5_15090V3.3"/>
    <property type="gene ID" value="Pp3c5_15090"/>
</dbReference>
<reference evidence="5" key="3">
    <citation type="submission" date="2020-12" db="UniProtKB">
        <authorList>
            <consortium name="EnsemblPlants"/>
        </authorList>
    </citation>
    <scope>IDENTIFICATION</scope>
</reference>
<feature type="repeat" description="PPR" evidence="2">
    <location>
        <begin position="991"/>
        <end position="1025"/>
    </location>
</feature>
<dbReference type="GO" id="GO:0008270">
    <property type="term" value="F:zinc ion binding"/>
    <property type="evidence" value="ECO:0007669"/>
    <property type="project" value="InterPro"/>
</dbReference>
<reference evidence="5 6" key="1">
    <citation type="journal article" date="2008" name="Science">
        <title>The Physcomitrella genome reveals evolutionary insights into the conquest of land by plants.</title>
        <authorList>
            <person name="Rensing S."/>
            <person name="Lang D."/>
            <person name="Zimmer A."/>
            <person name="Terry A."/>
            <person name="Salamov A."/>
            <person name="Shapiro H."/>
            <person name="Nishiyama T."/>
            <person name="Perroud P.-F."/>
            <person name="Lindquist E."/>
            <person name="Kamisugi Y."/>
            <person name="Tanahashi T."/>
            <person name="Sakakibara K."/>
            <person name="Fujita T."/>
            <person name="Oishi K."/>
            <person name="Shin-I T."/>
            <person name="Kuroki Y."/>
            <person name="Toyoda A."/>
            <person name="Suzuki Y."/>
            <person name="Hashimoto A."/>
            <person name="Yamaguchi K."/>
            <person name="Sugano A."/>
            <person name="Kohara Y."/>
            <person name="Fujiyama A."/>
            <person name="Anterola A."/>
            <person name="Aoki S."/>
            <person name="Ashton N."/>
            <person name="Barbazuk W.B."/>
            <person name="Barker E."/>
            <person name="Bennetzen J."/>
            <person name="Bezanilla M."/>
            <person name="Blankenship R."/>
            <person name="Cho S.H."/>
            <person name="Dutcher S."/>
            <person name="Estelle M."/>
            <person name="Fawcett J.A."/>
            <person name="Gundlach H."/>
            <person name="Hanada K."/>
            <person name="Heyl A."/>
            <person name="Hicks K.A."/>
            <person name="Hugh J."/>
            <person name="Lohr M."/>
            <person name="Mayer K."/>
            <person name="Melkozernov A."/>
            <person name="Murata T."/>
            <person name="Nelson D."/>
            <person name="Pils B."/>
            <person name="Prigge M."/>
            <person name="Reiss B."/>
            <person name="Renner T."/>
            <person name="Rombauts S."/>
            <person name="Rushton P."/>
            <person name="Sanderfoot A."/>
            <person name="Schween G."/>
            <person name="Shiu S.-H."/>
            <person name="Stueber K."/>
            <person name="Theodoulou F.L."/>
            <person name="Tu H."/>
            <person name="Van de Peer Y."/>
            <person name="Verrier P.J."/>
            <person name="Waters E."/>
            <person name="Wood A."/>
            <person name="Yang L."/>
            <person name="Cove D."/>
            <person name="Cuming A."/>
            <person name="Hasebe M."/>
            <person name="Lucas S."/>
            <person name="Mishler D.B."/>
            <person name="Reski R."/>
            <person name="Grigoriev I."/>
            <person name="Quatrano R.S."/>
            <person name="Boore J.L."/>
        </authorList>
    </citation>
    <scope>NUCLEOTIDE SEQUENCE [LARGE SCALE GENOMIC DNA]</scope>
    <source>
        <strain evidence="5 6">cv. Gransden 2004</strain>
    </source>
</reference>
<protein>
    <recommendedName>
        <fullName evidence="4">DYW domain-containing protein</fullName>
    </recommendedName>
</protein>